<gene>
    <name evidence="3" type="ORF">SDC9_211512</name>
</gene>
<keyword evidence="1" id="KW-0812">Transmembrane</keyword>
<feature type="domain" description="DUF5808" evidence="2">
    <location>
        <begin position="82"/>
        <end position="107"/>
    </location>
</feature>
<dbReference type="AlphaFoldDB" id="A0A645JJZ8"/>
<evidence type="ECO:0000256" key="1">
    <source>
        <dbReference type="SAM" id="Phobius"/>
    </source>
</evidence>
<dbReference type="Pfam" id="PF19124">
    <property type="entry name" value="DUF5808"/>
    <property type="match status" value="1"/>
</dbReference>
<accession>A0A645JJZ8</accession>
<comment type="caution">
    <text evidence="3">The sequence shown here is derived from an EMBL/GenBank/DDBJ whole genome shotgun (WGS) entry which is preliminary data.</text>
</comment>
<evidence type="ECO:0000259" key="2">
    <source>
        <dbReference type="Pfam" id="PF19124"/>
    </source>
</evidence>
<reference evidence="3" key="1">
    <citation type="submission" date="2019-08" db="EMBL/GenBank/DDBJ databases">
        <authorList>
            <person name="Kucharzyk K."/>
            <person name="Murdoch R.W."/>
            <person name="Higgins S."/>
            <person name="Loffler F."/>
        </authorList>
    </citation>
    <scope>NUCLEOTIDE SEQUENCE</scope>
</reference>
<name>A0A645JJZ8_9ZZZZ</name>
<proteinExistence type="predicted"/>
<keyword evidence="1" id="KW-1133">Transmembrane helix</keyword>
<dbReference type="InterPro" id="IPR043831">
    <property type="entry name" value="DUF5808"/>
</dbReference>
<keyword evidence="1" id="KW-0472">Membrane</keyword>
<sequence>MLAFGLNAAVLASALQAWGITQVNLNGIDYFTLIPIAIWLVAAPILLLRHRRQFFSVSKEKSDRVSPDDDHFWKLGMIYFNPQDPSILVNKRFGIGRTLNFGNPISWVLFLALIGFIVYKVSFG</sequence>
<protein>
    <recommendedName>
        <fullName evidence="2">DUF5808 domain-containing protein</fullName>
    </recommendedName>
</protein>
<feature type="transmembrane region" description="Helical" evidence="1">
    <location>
        <begin position="101"/>
        <end position="119"/>
    </location>
</feature>
<evidence type="ECO:0000313" key="3">
    <source>
        <dbReference type="EMBL" id="MPN63746.1"/>
    </source>
</evidence>
<organism evidence="3">
    <name type="scientific">bioreactor metagenome</name>
    <dbReference type="NCBI Taxonomy" id="1076179"/>
    <lineage>
        <taxon>unclassified sequences</taxon>
        <taxon>metagenomes</taxon>
        <taxon>ecological metagenomes</taxon>
    </lineage>
</organism>
<feature type="transmembrane region" description="Helical" evidence="1">
    <location>
        <begin position="27"/>
        <end position="48"/>
    </location>
</feature>
<dbReference type="EMBL" id="VSSQ01143623">
    <property type="protein sequence ID" value="MPN63746.1"/>
    <property type="molecule type" value="Genomic_DNA"/>
</dbReference>